<gene>
    <name evidence="1" type="ORF">SLS55_003215</name>
</gene>
<dbReference type="EMBL" id="JAJVCZ030000003">
    <property type="protein sequence ID" value="KAL0261783.1"/>
    <property type="molecule type" value="Genomic_DNA"/>
</dbReference>
<reference evidence="1 2" key="1">
    <citation type="submission" date="2024-02" db="EMBL/GenBank/DDBJ databases">
        <title>De novo assembly and annotation of 12 fungi associated with fruit tree decline syndrome in Ontario, Canada.</title>
        <authorList>
            <person name="Sulman M."/>
            <person name="Ellouze W."/>
            <person name="Ilyukhin E."/>
        </authorList>
    </citation>
    <scope>NUCLEOTIDE SEQUENCE [LARGE SCALE GENOMIC DNA]</scope>
    <source>
        <strain evidence="1 2">FDS-637</strain>
    </source>
</reference>
<dbReference type="RefSeq" id="XP_066634812.1">
    <property type="nucleotide sequence ID" value="XM_066774693.1"/>
</dbReference>
<accession>A0ABR3CMC7</accession>
<protein>
    <submittedName>
        <fullName evidence="1">Uncharacterized protein</fullName>
    </submittedName>
</protein>
<dbReference type="GeneID" id="92007300"/>
<dbReference type="Proteomes" id="UP001430584">
    <property type="component" value="Unassembled WGS sequence"/>
</dbReference>
<comment type="caution">
    <text evidence="1">The sequence shown here is derived from an EMBL/GenBank/DDBJ whole genome shotgun (WGS) entry which is preliminary data.</text>
</comment>
<proteinExistence type="predicted"/>
<organism evidence="1 2">
    <name type="scientific">Diplodia seriata</name>
    <dbReference type="NCBI Taxonomy" id="420778"/>
    <lineage>
        <taxon>Eukaryota</taxon>
        <taxon>Fungi</taxon>
        <taxon>Dikarya</taxon>
        <taxon>Ascomycota</taxon>
        <taxon>Pezizomycotina</taxon>
        <taxon>Dothideomycetes</taxon>
        <taxon>Dothideomycetes incertae sedis</taxon>
        <taxon>Botryosphaeriales</taxon>
        <taxon>Botryosphaeriaceae</taxon>
        <taxon>Diplodia</taxon>
    </lineage>
</organism>
<sequence length="197" mass="23059">MALFTDASLYRHKKAGYNRFCKDTHMLFIQLMDNAASEVDIDNFIRLSEAEERLFRVARLIMLDFNRPEEMCPHPHARMERIRNHFRNRLASMPSDTHMNVCPNSFHRRDRLLVRHAILEQWKREREAHGKPAMTPEEINLRFFMLNILTCLPLETDTDVPPGATPAQVWESLIDHVHADPHLNIGVTMADGTAHYY</sequence>
<name>A0ABR3CMC7_9PEZI</name>
<evidence type="ECO:0000313" key="1">
    <source>
        <dbReference type="EMBL" id="KAL0261783.1"/>
    </source>
</evidence>
<keyword evidence="2" id="KW-1185">Reference proteome</keyword>
<evidence type="ECO:0000313" key="2">
    <source>
        <dbReference type="Proteomes" id="UP001430584"/>
    </source>
</evidence>